<evidence type="ECO:0000259" key="1">
    <source>
        <dbReference type="PROSITE" id="PS51677"/>
    </source>
</evidence>
<dbReference type="Gene3D" id="3.20.20.370">
    <property type="entry name" value="Glycoside hydrolase/deacetylase"/>
    <property type="match status" value="1"/>
</dbReference>
<dbReference type="InterPro" id="IPR014235">
    <property type="entry name" value="Spore_PdaA"/>
</dbReference>
<dbReference type="GO" id="GO:0016020">
    <property type="term" value="C:membrane"/>
    <property type="evidence" value="ECO:0007669"/>
    <property type="project" value="TreeGrafter"/>
</dbReference>
<sequence>MRKFLIYSLIGLHICSLPKISMIENLNNSVITDTQTISSNLETKELNWYFQIRNDGIPPNAPKESKRFIANYDSYYLGDTSSKVIYLTFDEGYENGFTPEILDILKNNNVPAAFFVVKPYIKQNPDLIKRMVDEGHLVCNHSTTHPSMASITDKDKFNKEFSNVEEEYKNLIGEDIPKFFRPPMGKYSETSLKYTKDLGYKSIFWSFAYHDWDIKNQPEKTKAKETILKRTHNGGIILLHAVSKTNTEILDDVIKEWKSMGYEIKPLTELPDTPIFLHE</sequence>
<gene>
    <name evidence="2" type="ORF">SAMN04488528_1005124</name>
</gene>
<organism evidence="2 3">
    <name type="scientific">Clostridium frigidicarnis</name>
    <dbReference type="NCBI Taxonomy" id="84698"/>
    <lineage>
        <taxon>Bacteria</taxon>
        <taxon>Bacillati</taxon>
        <taxon>Bacillota</taxon>
        <taxon>Clostridia</taxon>
        <taxon>Eubacteriales</taxon>
        <taxon>Clostridiaceae</taxon>
        <taxon>Clostridium</taxon>
    </lineage>
</organism>
<dbReference type="EMBL" id="FOKI01000005">
    <property type="protein sequence ID" value="SFA88527.1"/>
    <property type="molecule type" value="Genomic_DNA"/>
</dbReference>
<dbReference type="PROSITE" id="PS51677">
    <property type="entry name" value="NODB"/>
    <property type="match status" value="1"/>
</dbReference>
<dbReference type="GO" id="GO:0005975">
    <property type="term" value="P:carbohydrate metabolic process"/>
    <property type="evidence" value="ECO:0007669"/>
    <property type="project" value="InterPro"/>
</dbReference>
<dbReference type="NCBIfam" id="TIGR02884">
    <property type="entry name" value="spore_pdaA"/>
    <property type="match status" value="1"/>
</dbReference>
<dbReference type="Proteomes" id="UP000198619">
    <property type="component" value="Unassembled WGS sequence"/>
</dbReference>
<feature type="domain" description="NodB homology" evidence="1">
    <location>
        <begin position="83"/>
        <end position="265"/>
    </location>
</feature>
<dbReference type="InterPro" id="IPR011330">
    <property type="entry name" value="Glyco_hydro/deAcase_b/a-brl"/>
</dbReference>
<dbReference type="SUPFAM" id="SSF88713">
    <property type="entry name" value="Glycoside hydrolase/deacetylase"/>
    <property type="match status" value="1"/>
</dbReference>
<dbReference type="CDD" id="cd10948">
    <property type="entry name" value="CE4_BsPdaA_like"/>
    <property type="match status" value="1"/>
</dbReference>
<dbReference type="Pfam" id="PF01522">
    <property type="entry name" value="Polysacc_deac_1"/>
    <property type="match status" value="1"/>
</dbReference>
<dbReference type="PANTHER" id="PTHR10587:SF78">
    <property type="entry name" value="PEPTIDOGLYCAN-N-ACETYLMURAMIC ACID DEACETYLASE PDAA"/>
    <property type="match status" value="1"/>
</dbReference>
<evidence type="ECO:0000313" key="2">
    <source>
        <dbReference type="EMBL" id="SFA88527.1"/>
    </source>
</evidence>
<dbReference type="InterPro" id="IPR002509">
    <property type="entry name" value="NODB_dom"/>
</dbReference>
<evidence type="ECO:0000313" key="3">
    <source>
        <dbReference type="Proteomes" id="UP000198619"/>
    </source>
</evidence>
<name>A0A1I0WJF9_9CLOT</name>
<dbReference type="RefSeq" id="WP_090039231.1">
    <property type="nucleotide sequence ID" value="NZ_FOKI01000005.1"/>
</dbReference>
<dbReference type="PANTHER" id="PTHR10587">
    <property type="entry name" value="GLYCOSYL TRANSFERASE-RELATED"/>
    <property type="match status" value="1"/>
</dbReference>
<dbReference type="STRING" id="84698.SAMN04488528_1005124"/>
<dbReference type="GO" id="GO:0016810">
    <property type="term" value="F:hydrolase activity, acting on carbon-nitrogen (but not peptide) bonds"/>
    <property type="evidence" value="ECO:0007669"/>
    <property type="project" value="InterPro"/>
</dbReference>
<dbReference type="InterPro" id="IPR050248">
    <property type="entry name" value="Polysacc_deacetylase_ArnD"/>
</dbReference>
<proteinExistence type="predicted"/>
<protein>
    <submittedName>
        <fullName evidence="2">Peptidoglycan-N-acetylmuramic acid deacetylase</fullName>
    </submittedName>
</protein>
<keyword evidence="3" id="KW-1185">Reference proteome</keyword>
<dbReference type="AlphaFoldDB" id="A0A1I0WJF9"/>
<reference evidence="2 3" key="1">
    <citation type="submission" date="2016-10" db="EMBL/GenBank/DDBJ databases">
        <authorList>
            <person name="de Groot N.N."/>
        </authorList>
    </citation>
    <scope>NUCLEOTIDE SEQUENCE [LARGE SCALE GENOMIC DNA]</scope>
    <source>
        <strain evidence="2 3">DSM 12271</strain>
    </source>
</reference>
<accession>A0A1I0WJF9</accession>
<dbReference type="OrthoDB" id="9812065at2"/>